<organism evidence="2 3">
    <name type="scientific">Streptosporangium carneum</name>
    <dbReference type="NCBI Taxonomy" id="47481"/>
    <lineage>
        <taxon>Bacteria</taxon>
        <taxon>Bacillati</taxon>
        <taxon>Actinomycetota</taxon>
        <taxon>Actinomycetes</taxon>
        <taxon>Streptosporangiales</taxon>
        <taxon>Streptosporangiaceae</taxon>
        <taxon>Streptosporangium</taxon>
    </lineage>
</organism>
<comment type="caution">
    <text evidence="2">The sequence shown here is derived from an EMBL/GenBank/DDBJ whole genome shotgun (WGS) entry which is preliminary data.</text>
</comment>
<dbReference type="Pfam" id="PF04149">
    <property type="entry name" value="DUF397"/>
    <property type="match status" value="1"/>
</dbReference>
<evidence type="ECO:0000313" key="2">
    <source>
        <dbReference type="EMBL" id="GLK08698.1"/>
    </source>
</evidence>
<name>A0A9W6MCF6_9ACTN</name>
<proteinExistence type="predicted"/>
<reference evidence="2" key="1">
    <citation type="journal article" date="2014" name="Int. J. Syst. Evol. Microbiol.">
        <title>Complete genome sequence of Corynebacterium casei LMG S-19264T (=DSM 44701T), isolated from a smear-ripened cheese.</title>
        <authorList>
            <consortium name="US DOE Joint Genome Institute (JGI-PGF)"/>
            <person name="Walter F."/>
            <person name="Albersmeier A."/>
            <person name="Kalinowski J."/>
            <person name="Ruckert C."/>
        </authorList>
    </citation>
    <scope>NUCLEOTIDE SEQUENCE</scope>
    <source>
        <strain evidence="2">VKM Ac-2007</strain>
    </source>
</reference>
<sequence>MDSNDLTSVDLAQAMWRRSSLSGNSGGNCVEVANNLSGVVAVRDSKNPHGPALVFAPGQWRSFVDGIKRGELAKLI</sequence>
<keyword evidence="3" id="KW-1185">Reference proteome</keyword>
<reference evidence="2" key="2">
    <citation type="submission" date="2023-01" db="EMBL/GenBank/DDBJ databases">
        <authorList>
            <person name="Sun Q."/>
            <person name="Evtushenko L."/>
        </authorList>
    </citation>
    <scope>NUCLEOTIDE SEQUENCE</scope>
    <source>
        <strain evidence="2">VKM Ac-2007</strain>
    </source>
</reference>
<protein>
    <recommendedName>
        <fullName evidence="1">DUF397 domain-containing protein</fullName>
    </recommendedName>
</protein>
<accession>A0A9W6MCF6</accession>
<dbReference type="AlphaFoldDB" id="A0A9W6MCF6"/>
<dbReference type="EMBL" id="BSEV01000003">
    <property type="protein sequence ID" value="GLK08698.1"/>
    <property type="molecule type" value="Genomic_DNA"/>
</dbReference>
<feature type="domain" description="DUF397" evidence="1">
    <location>
        <begin position="14"/>
        <end position="68"/>
    </location>
</feature>
<gene>
    <name evidence="2" type="ORF">GCM10017600_21030</name>
</gene>
<dbReference type="Proteomes" id="UP001143474">
    <property type="component" value="Unassembled WGS sequence"/>
</dbReference>
<dbReference type="InterPro" id="IPR007278">
    <property type="entry name" value="DUF397"/>
</dbReference>
<evidence type="ECO:0000313" key="3">
    <source>
        <dbReference type="Proteomes" id="UP001143474"/>
    </source>
</evidence>
<evidence type="ECO:0000259" key="1">
    <source>
        <dbReference type="Pfam" id="PF04149"/>
    </source>
</evidence>